<keyword evidence="4" id="KW-1185">Reference proteome</keyword>
<dbReference type="OrthoDB" id="9813965at2"/>
<accession>A0A378TLY8</accession>
<protein>
    <submittedName>
        <fullName evidence="3">Heavy metal transport/detoxification protein</fullName>
    </submittedName>
</protein>
<evidence type="ECO:0000259" key="2">
    <source>
        <dbReference type="PROSITE" id="PS50846"/>
    </source>
</evidence>
<dbReference type="InterPro" id="IPR036163">
    <property type="entry name" value="HMA_dom_sf"/>
</dbReference>
<keyword evidence="1" id="KW-0479">Metal-binding</keyword>
<reference evidence="3 4" key="1">
    <citation type="submission" date="2018-06" db="EMBL/GenBank/DDBJ databases">
        <authorList>
            <consortium name="Pathogen Informatics"/>
            <person name="Doyle S."/>
        </authorList>
    </citation>
    <scope>NUCLEOTIDE SEQUENCE [LARGE SCALE GENOMIC DNA]</scope>
    <source>
        <strain evidence="3 4">NCTC10821</strain>
    </source>
</reference>
<dbReference type="CDD" id="cd00371">
    <property type="entry name" value="HMA"/>
    <property type="match status" value="1"/>
</dbReference>
<dbReference type="Pfam" id="PF00403">
    <property type="entry name" value="HMA"/>
    <property type="match status" value="1"/>
</dbReference>
<evidence type="ECO:0000313" key="3">
    <source>
        <dbReference type="EMBL" id="STZ61781.1"/>
    </source>
</evidence>
<dbReference type="EMBL" id="UGQT01000001">
    <property type="protein sequence ID" value="STZ61781.1"/>
    <property type="molecule type" value="Genomic_DNA"/>
</dbReference>
<dbReference type="RefSeq" id="WP_115280632.1">
    <property type="nucleotide sequence ID" value="NZ_AP022600.1"/>
</dbReference>
<evidence type="ECO:0000256" key="1">
    <source>
        <dbReference type="ARBA" id="ARBA00022723"/>
    </source>
</evidence>
<dbReference type="PRINTS" id="PR00944">
    <property type="entry name" value="CUEXPORT"/>
</dbReference>
<feature type="domain" description="HMA" evidence="2">
    <location>
        <begin position="3"/>
        <end position="68"/>
    </location>
</feature>
<dbReference type="GO" id="GO:0005507">
    <property type="term" value="F:copper ion binding"/>
    <property type="evidence" value="ECO:0007669"/>
    <property type="project" value="InterPro"/>
</dbReference>
<gene>
    <name evidence="3" type="primary">copZ</name>
    <name evidence="3" type="ORF">NCTC10821_05340</name>
</gene>
<dbReference type="AlphaFoldDB" id="A0A378TLY8"/>
<evidence type="ECO:0000313" key="4">
    <source>
        <dbReference type="Proteomes" id="UP000254978"/>
    </source>
</evidence>
<sequence length="69" mass="7009">MSTTVKITVTGMTCGHCASSVSEEIRSIEGVTDVAVNVGTGQVVIHADRDLDAAAIDAAVREAGYSLTG</sequence>
<dbReference type="InterPro" id="IPR000428">
    <property type="entry name" value="Cu-bd"/>
</dbReference>
<dbReference type="SUPFAM" id="SSF55008">
    <property type="entry name" value="HMA, heavy metal-associated domain"/>
    <property type="match status" value="1"/>
</dbReference>
<dbReference type="GO" id="GO:0006825">
    <property type="term" value="P:copper ion transport"/>
    <property type="evidence" value="ECO:0007669"/>
    <property type="project" value="InterPro"/>
</dbReference>
<name>A0A378TLY8_9MYCO</name>
<proteinExistence type="predicted"/>
<dbReference type="InterPro" id="IPR017969">
    <property type="entry name" value="Heavy-metal-associated_CS"/>
</dbReference>
<organism evidence="3 4">
    <name type="scientific">Mycolicibacterium tokaiense</name>
    <dbReference type="NCBI Taxonomy" id="39695"/>
    <lineage>
        <taxon>Bacteria</taxon>
        <taxon>Bacillati</taxon>
        <taxon>Actinomycetota</taxon>
        <taxon>Actinomycetes</taxon>
        <taxon>Mycobacteriales</taxon>
        <taxon>Mycobacteriaceae</taxon>
        <taxon>Mycolicibacterium</taxon>
    </lineage>
</organism>
<dbReference type="PROSITE" id="PS50846">
    <property type="entry name" value="HMA_2"/>
    <property type="match status" value="1"/>
</dbReference>
<dbReference type="PROSITE" id="PS01047">
    <property type="entry name" value="HMA_1"/>
    <property type="match status" value="1"/>
</dbReference>
<dbReference type="Proteomes" id="UP000254978">
    <property type="component" value="Unassembled WGS sequence"/>
</dbReference>
<dbReference type="InterPro" id="IPR006121">
    <property type="entry name" value="HMA_dom"/>
</dbReference>
<dbReference type="Gene3D" id="3.30.70.100">
    <property type="match status" value="1"/>
</dbReference>